<dbReference type="AlphaFoldDB" id="A0A848DDQ6"/>
<reference evidence="2 3" key="1">
    <citation type="submission" date="2020-04" db="EMBL/GenBank/DDBJ databases">
        <authorList>
            <person name="Klaysubun C."/>
            <person name="Duangmal K."/>
            <person name="Lipun K."/>
        </authorList>
    </citation>
    <scope>NUCLEOTIDE SEQUENCE [LARGE SCALE GENOMIC DNA]</scope>
    <source>
        <strain evidence="2 3">DSM 45300</strain>
    </source>
</reference>
<feature type="domain" description="DUF8083" evidence="1">
    <location>
        <begin position="5"/>
        <end position="276"/>
    </location>
</feature>
<name>A0A848DDQ6_9PSEU</name>
<evidence type="ECO:0000259" key="1">
    <source>
        <dbReference type="Pfam" id="PF26312"/>
    </source>
</evidence>
<keyword evidence="3" id="KW-1185">Reference proteome</keyword>
<evidence type="ECO:0000313" key="3">
    <source>
        <dbReference type="Proteomes" id="UP000586918"/>
    </source>
</evidence>
<dbReference type="EMBL" id="JAAXKZ010000007">
    <property type="protein sequence ID" value="NMH90705.1"/>
    <property type="molecule type" value="Genomic_DNA"/>
</dbReference>
<proteinExistence type="predicted"/>
<protein>
    <recommendedName>
        <fullName evidence="1">DUF8083 domain-containing protein</fullName>
    </recommendedName>
</protein>
<sequence length="281" mass="30043">MPGPFLSYLRVYEPLRVFAGPSGAAVRAALARGPIAPERAGHRERDLCLRAQVGKRLLPGDAVGSRPTGEASVDVLVLGAGSGEPLVCPLDTRPRAAAAVLSFLAEEDPVLCASALPVPPATARRRAEAALAELGDAAAHVVTATWTVPLPWFALVDPDDRELRLGRRRRVSWRIPIGTARARAARAERIVRAALGQVGPTEVLAETDRWLERFDRASMVELDYGGLVDLFDEAALRTDTSAGEVARALRALGEGDTETAAACYDRLREFWGVVAGKQRAG</sequence>
<dbReference type="Pfam" id="PF26312">
    <property type="entry name" value="DUF8083"/>
    <property type="match status" value="1"/>
</dbReference>
<dbReference type="InterPro" id="IPR058396">
    <property type="entry name" value="DUF8083"/>
</dbReference>
<gene>
    <name evidence="2" type="ORF">HF519_03735</name>
</gene>
<evidence type="ECO:0000313" key="2">
    <source>
        <dbReference type="EMBL" id="NMH90705.1"/>
    </source>
</evidence>
<comment type="caution">
    <text evidence="2">The sequence shown here is derived from an EMBL/GenBank/DDBJ whole genome shotgun (WGS) entry which is preliminary data.</text>
</comment>
<dbReference type="Proteomes" id="UP000586918">
    <property type="component" value="Unassembled WGS sequence"/>
</dbReference>
<organism evidence="2 3">
    <name type="scientific">Pseudonocardia bannensis</name>
    <dbReference type="NCBI Taxonomy" id="630973"/>
    <lineage>
        <taxon>Bacteria</taxon>
        <taxon>Bacillati</taxon>
        <taxon>Actinomycetota</taxon>
        <taxon>Actinomycetes</taxon>
        <taxon>Pseudonocardiales</taxon>
        <taxon>Pseudonocardiaceae</taxon>
        <taxon>Pseudonocardia</taxon>
    </lineage>
</organism>
<accession>A0A848DDQ6</accession>
<dbReference type="RefSeq" id="WP_169410192.1">
    <property type="nucleotide sequence ID" value="NZ_JAAXKZ010000007.1"/>
</dbReference>